<dbReference type="Proteomes" id="UP000007174">
    <property type="component" value="Unassembled WGS sequence"/>
</dbReference>
<reference evidence="2" key="1">
    <citation type="journal article" date="2012" name="Nat. Genet.">
        <title>Lifestyle transitions in plant pathogenic Colletotrichum fungi deciphered by genome and transcriptome analyses.</title>
        <authorList>
            <person name="O'Connell R.J."/>
            <person name="Thon M.R."/>
            <person name="Hacquard S."/>
            <person name="Amyotte S.G."/>
            <person name="Kleemann J."/>
            <person name="Torres M.F."/>
            <person name="Damm U."/>
            <person name="Buiate E.A."/>
            <person name="Epstein L."/>
            <person name="Alkan N."/>
            <person name="Altmueller J."/>
            <person name="Alvarado-Balderrama L."/>
            <person name="Bauser C.A."/>
            <person name="Becker C."/>
            <person name="Birren B.W."/>
            <person name="Chen Z."/>
            <person name="Choi J."/>
            <person name="Crouch J.A."/>
            <person name="Duvick J.P."/>
            <person name="Farman M.A."/>
            <person name="Gan P."/>
            <person name="Heiman D."/>
            <person name="Henrissat B."/>
            <person name="Howard R.J."/>
            <person name="Kabbage M."/>
            <person name="Koch C."/>
            <person name="Kracher B."/>
            <person name="Kubo Y."/>
            <person name="Law A.D."/>
            <person name="Lebrun M.-H."/>
            <person name="Lee Y.-H."/>
            <person name="Miyara I."/>
            <person name="Moore N."/>
            <person name="Neumann U."/>
            <person name="Nordstroem K."/>
            <person name="Panaccione D.G."/>
            <person name="Panstruga R."/>
            <person name="Place M."/>
            <person name="Proctor R.H."/>
            <person name="Prusky D."/>
            <person name="Rech G."/>
            <person name="Reinhardt R."/>
            <person name="Rollins J.A."/>
            <person name="Rounsley S."/>
            <person name="Schardl C.L."/>
            <person name="Schwartz D.C."/>
            <person name="Shenoy N."/>
            <person name="Shirasu K."/>
            <person name="Sikhakolli U.R."/>
            <person name="Stueber K."/>
            <person name="Sukno S.A."/>
            <person name="Sweigard J.A."/>
            <person name="Takano Y."/>
            <person name="Takahara H."/>
            <person name="Trail F."/>
            <person name="van der Does H.C."/>
            <person name="Voll L.M."/>
            <person name="Will I."/>
            <person name="Young S."/>
            <person name="Zeng Q."/>
            <person name="Zhang J."/>
            <person name="Zhou S."/>
            <person name="Dickman M.B."/>
            <person name="Schulze-Lefert P."/>
            <person name="Ver Loren van Themaat E."/>
            <person name="Ma L.-J."/>
            <person name="Vaillancourt L.J."/>
        </authorList>
    </citation>
    <scope>NUCLEOTIDE SEQUENCE [LARGE SCALE GENOMIC DNA]</scope>
    <source>
        <strain evidence="2">IMI 349063</strain>
    </source>
</reference>
<dbReference type="EMBL" id="CACQ02002720">
    <property type="protein sequence ID" value="CCF37942.1"/>
    <property type="molecule type" value="Genomic_DNA"/>
</dbReference>
<gene>
    <name evidence="1" type="ORF">CH063_09159</name>
</gene>
<organism evidence="1 2">
    <name type="scientific">Colletotrichum higginsianum (strain IMI 349063)</name>
    <name type="common">Crucifer anthracnose fungus</name>
    <dbReference type="NCBI Taxonomy" id="759273"/>
    <lineage>
        <taxon>Eukaryota</taxon>
        <taxon>Fungi</taxon>
        <taxon>Dikarya</taxon>
        <taxon>Ascomycota</taxon>
        <taxon>Pezizomycotina</taxon>
        <taxon>Sordariomycetes</taxon>
        <taxon>Hypocreomycetidae</taxon>
        <taxon>Glomerellales</taxon>
        <taxon>Glomerellaceae</taxon>
        <taxon>Colletotrichum</taxon>
        <taxon>Colletotrichum destructivum species complex</taxon>
    </lineage>
</organism>
<name>H1VCI9_COLHI</name>
<dbReference type="AlphaFoldDB" id="H1VCI9"/>
<dbReference type="HOGENOM" id="CLU_2687698_0_0_1"/>
<evidence type="ECO:0000313" key="2">
    <source>
        <dbReference type="Proteomes" id="UP000007174"/>
    </source>
</evidence>
<evidence type="ECO:0000313" key="1">
    <source>
        <dbReference type="EMBL" id="CCF37942.1"/>
    </source>
</evidence>
<proteinExistence type="predicted"/>
<accession>H1VCI9</accession>
<sequence>MPEQFLSITAFHSSSPTVPTPKECAQLRKLDTSTAGSPIPLWLCSRNEPPLWKEPRPLLVRHLAKQQSSTPSFA</sequence>
<protein>
    <submittedName>
        <fullName evidence="1">Homocysteine synthase CysD</fullName>
    </submittedName>
</protein>